<proteinExistence type="predicted"/>
<gene>
    <name evidence="2" type="ORF">LSINAPIS_LOCUS12999</name>
</gene>
<evidence type="ECO:0000313" key="2">
    <source>
        <dbReference type="EMBL" id="VVD02895.1"/>
    </source>
</evidence>
<feature type="chain" id="PRO_5022770032" evidence="1">
    <location>
        <begin position="19"/>
        <end position="77"/>
    </location>
</feature>
<keyword evidence="1" id="KW-0732">Signal</keyword>
<keyword evidence="3" id="KW-1185">Reference proteome</keyword>
<accession>A0A5E4QZ23</accession>
<evidence type="ECO:0000256" key="1">
    <source>
        <dbReference type="SAM" id="SignalP"/>
    </source>
</evidence>
<name>A0A5E4QZ23_9NEOP</name>
<feature type="signal peptide" evidence="1">
    <location>
        <begin position="1"/>
        <end position="18"/>
    </location>
</feature>
<reference evidence="2 3" key="1">
    <citation type="submission" date="2017-07" db="EMBL/GenBank/DDBJ databases">
        <authorList>
            <person name="Talla V."/>
            <person name="Backstrom N."/>
        </authorList>
    </citation>
    <scope>NUCLEOTIDE SEQUENCE [LARGE SCALE GENOMIC DNA]</scope>
</reference>
<dbReference type="AlphaFoldDB" id="A0A5E4QZ23"/>
<sequence>MRIPKICFLLLMVFTVNSDQKIKLSNVLTRLNQSGTFLKIFGDFVASELRMIRSADHRKRLRHAIQKVILEMSDKDD</sequence>
<evidence type="ECO:0000313" key="3">
    <source>
        <dbReference type="Proteomes" id="UP000324832"/>
    </source>
</evidence>
<dbReference type="Proteomes" id="UP000324832">
    <property type="component" value="Unassembled WGS sequence"/>
</dbReference>
<protein>
    <submittedName>
        <fullName evidence="2">Uncharacterized protein</fullName>
    </submittedName>
</protein>
<dbReference type="EMBL" id="FZQP02006443">
    <property type="protein sequence ID" value="VVD02895.1"/>
    <property type="molecule type" value="Genomic_DNA"/>
</dbReference>
<organism evidence="2 3">
    <name type="scientific">Leptidea sinapis</name>
    <dbReference type="NCBI Taxonomy" id="189913"/>
    <lineage>
        <taxon>Eukaryota</taxon>
        <taxon>Metazoa</taxon>
        <taxon>Ecdysozoa</taxon>
        <taxon>Arthropoda</taxon>
        <taxon>Hexapoda</taxon>
        <taxon>Insecta</taxon>
        <taxon>Pterygota</taxon>
        <taxon>Neoptera</taxon>
        <taxon>Endopterygota</taxon>
        <taxon>Lepidoptera</taxon>
        <taxon>Glossata</taxon>
        <taxon>Ditrysia</taxon>
        <taxon>Papilionoidea</taxon>
        <taxon>Pieridae</taxon>
        <taxon>Dismorphiinae</taxon>
        <taxon>Leptidea</taxon>
    </lineage>
</organism>